<evidence type="ECO:0000313" key="2">
    <source>
        <dbReference type="EMBL" id="KRZ43252.1"/>
    </source>
</evidence>
<name>A0A0V1K7Q6_TRIPS</name>
<proteinExistence type="predicted"/>
<evidence type="ECO:0000313" key="3">
    <source>
        <dbReference type="Proteomes" id="UP000054632"/>
    </source>
</evidence>
<evidence type="ECO:0000313" key="4">
    <source>
        <dbReference type="Proteomes" id="UP000054826"/>
    </source>
</evidence>
<protein>
    <submittedName>
        <fullName evidence="2">Uncharacterized protein</fullName>
    </submittedName>
</protein>
<dbReference type="Proteomes" id="UP000054632">
    <property type="component" value="Unassembled WGS sequence"/>
</dbReference>
<evidence type="ECO:0000313" key="1">
    <source>
        <dbReference type="EMBL" id="KRY76615.1"/>
    </source>
</evidence>
<comment type="caution">
    <text evidence="2">The sequence shown here is derived from an EMBL/GenBank/DDBJ whole genome shotgun (WGS) entry which is preliminary data.</text>
</comment>
<sequence length="95" mass="11272">MQNNNYTHLYIFYSILLQCDLHNLMSIKRLLGTYSIKTIYSDNQRNQINVARICEWFTDSIKEMSKFNYMNLNFARVPLGNFYLSAYFAHALADL</sequence>
<dbReference type="EMBL" id="JYDV01000010">
    <property type="protein sequence ID" value="KRZ43252.1"/>
    <property type="molecule type" value="Genomic_DNA"/>
</dbReference>
<dbReference type="EMBL" id="JYDR01000011">
    <property type="protein sequence ID" value="KRY76615.1"/>
    <property type="molecule type" value="Genomic_DNA"/>
</dbReference>
<dbReference type="AlphaFoldDB" id="A0A0V1K7Q6"/>
<organism evidence="2 4">
    <name type="scientific">Trichinella pseudospiralis</name>
    <name type="common">Parasitic roundworm</name>
    <dbReference type="NCBI Taxonomy" id="6337"/>
    <lineage>
        <taxon>Eukaryota</taxon>
        <taxon>Metazoa</taxon>
        <taxon>Ecdysozoa</taxon>
        <taxon>Nematoda</taxon>
        <taxon>Enoplea</taxon>
        <taxon>Dorylaimia</taxon>
        <taxon>Trichinellida</taxon>
        <taxon>Trichinellidae</taxon>
        <taxon>Trichinella</taxon>
    </lineage>
</organism>
<accession>A0A0V1K7Q6</accession>
<gene>
    <name evidence="1" type="ORF">T4A_7649</name>
    <name evidence="2" type="ORF">T4C_11359</name>
</gene>
<dbReference type="Proteomes" id="UP000054826">
    <property type="component" value="Unassembled WGS sequence"/>
</dbReference>
<reference evidence="3 4" key="1">
    <citation type="submission" date="2015-01" db="EMBL/GenBank/DDBJ databases">
        <title>Evolution of Trichinella species and genotypes.</title>
        <authorList>
            <person name="Korhonen P.K."/>
            <person name="Edoardo P."/>
            <person name="Giuseppe L.R."/>
            <person name="Gasser R.B."/>
        </authorList>
    </citation>
    <scope>NUCLEOTIDE SEQUENCE [LARGE SCALE GENOMIC DNA]</scope>
    <source>
        <strain evidence="1">ISS13</strain>
        <strain evidence="2">ISS176</strain>
    </source>
</reference>